<organism evidence="3 4">
    <name type="scientific">Pedobacter ureilyticus</name>
    <dbReference type="NCBI Taxonomy" id="1393051"/>
    <lineage>
        <taxon>Bacteria</taxon>
        <taxon>Pseudomonadati</taxon>
        <taxon>Bacteroidota</taxon>
        <taxon>Sphingobacteriia</taxon>
        <taxon>Sphingobacteriales</taxon>
        <taxon>Sphingobacteriaceae</taxon>
        <taxon>Pedobacter</taxon>
    </lineage>
</organism>
<dbReference type="Proteomes" id="UP001517247">
    <property type="component" value="Unassembled WGS sequence"/>
</dbReference>
<protein>
    <submittedName>
        <fullName evidence="3">Porin family protein</fullName>
    </submittedName>
</protein>
<dbReference type="RefSeq" id="WP_138724899.1">
    <property type="nucleotide sequence ID" value="NZ_SSHJ02000011.1"/>
</dbReference>
<keyword evidence="1" id="KW-0732">Signal</keyword>
<comment type="caution">
    <text evidence="3">The sequence shown here is derived from an EMBL/GenBank/DDBJ whole genome shotgun (WGS) entry which is preliminary data.</text>
</comment>
<dbReference type="Pfam" id="PF13568">
    <property type="entry name" value="OMP_b-brl_2"/>
    <property type="match status" value="1"/>
</dbReference>
<reference evidence="3 4" key="1">
    <citation type="submission" date="2024-12" db="EMBL/GenBank/DDBJ databases">
        <authorList>
            <person name="Hu S."/>
        </authorList>
    </citation>
    <scope>NUCLEOTIDE SEQUENCE [LARGE SCALE GENOMIC DNA]</scope>
    <source>
        <strain evidence="3 4">THG-T11</strain>
    </source>
</reference>
<feature type="signal peptide" evidence="1">
    <location>
        <begin position="1"/>
        <end position="20"/>
    </location>
</feature>
<feature type="domain" description="Outer membrane protein beta-barrel" evidence="2">
    <location>
        <begin position="19"/>
        <end position="188"/>
    </location>
</feature>
<evidence type="ECO:0000259" key="2">
    <source>
        <dbReference type="Pfam" id="PF13568"/>
    </source>
</evidence>
<gene>
    <name evidence="3" type="ORF">E6A44_019720</name>
</gene>
<sequence>MKKILLLLTLAAGLNVAANAQDKPVSFGVKAGVAFPNLTFSAMGTSVSLDSKTTFYVGGIADIKVSSMFSVQPGLTFMSKGTKSGDAFFGEEGSDLSGSINISYLELPVNLVANFDAGSGKFFVGAGPYAAYALSGNGKAGDVKEDIPFGSNDGEFKRMDFGLNFLAGYQLTNGLNFHAGYGLGLGKIVNDENSGVNLATKNKVFSVGVGFNF</sequence>
<accession>A0ABW9JB88</accession>
<keyword evidence="4" id="KW-1185">Reference proteome</keyword>
<evidence type="ECO:0000313" key="3">
    <source>
        <dbReference type="EMBL" id="MFN0257823.1"/>
    </source>
</evidence>
<feature type="chain" id="PRO_5045420972" evidence="1">
    <location>
        <begin position="21"/>
        <end position="213"/>
    </location>
</feature>
<name>A0ABW9JB88_9SPHI</name>
<evidence type="ECO:0000256" key="1">
    <source>
        <dbReference type="SAM" id="SignalP"/>
    </source>
</evidence>
<proteinExistence type="predicted"/>
<dbReference type="InterPro" id="IPR025665">
    <property type="entry name" value="Beta-barrel_OMP_2"/>
</dbReference>
<dbReference type="EMBL" id="SSHJ02000011">
    <property type="protein sequence ID" value="MFN0257823.1"/>
    <property type="molecule type" value="Genomic_DNA"/>
</dbReference>
<evidence type="ECO:0000313" key="4">
    <source>
        <dbReference type="Proteomes" id="UP001517247"/>
    </source>
</evidence>